<proteinExistence type="predicted"/>
<protein>
    <submittedName>
        <fullName evidence="1">Uncharacterized protein</fullName>
    </submittedName>
</protein>
<evidence type="ECO:0000313" key="1">
    <source>
        <dbReference type="EnsemblPlants" id="AVESA.00010b.r2.7AG1233940.1.CDS.1"/>
    </source>
</evidence>
<reference evidence="1" key="2">
    <citation type="submission" date="2025-09" db="UniProtKB">
        <authorList>
            <consortium name="EnsemblPlants"/>
        </authorList>
    </citation>
    <scope>IDENTIFICATION</scope>
</reference>
<evidence type="ECO:0000313" key="2">
    <source>
        <dbReference type="Proteomes" id="UP001732700"/>
    </source>
</evidence>
<reference evidence="1" key="1">
    <citation type="submission" date="2021-05" db="EMBL/GenBank/DDBJ databases">
        <authorList>
            <person name="Scholz U."/>
            <person name="Mascher M."/>
            <person name="Fiebig A."/>
        </authorList>
    </citation>
    <scope>NUCLEOTIDE SEQUENCE [LARGE SCALE GENOMIC DNA]</scope>
</reference>
<name>A0ACD5ZUV9_AVESA</name>
<accession>A0ACD5ZUV9</accession>
<dbReference type="EnsemblPlants" id="AVESA.00010b.r2.7AG1233940.1">
    <property type="protein sequence ID" value="AVESA.00010b.r2.7AG1233940.1.CDS.1"/>
    <property type="gene ID" value="AVESA.00010b.r2.7AG1233940"/>
</dbReference>
<dbReference type="Proteomes" id="UP001732700">
    <property type="component" value="Chromosome 7A"/>
</dbReference>
<sequence>MERIERGFLLEGRASAKGGSCHANWCSACRLKSHGCFGIQDLELTGMALWLRWQWLDRTDNTKAWNGLDLQFSKEEHTLFFASTYMSLGDGRTAKFVEDRWLQGRSILEIAPQLHDRVPCIGACRERWQMGYMPINGPRTFEE</sequence>
<organism evidence="1 2">
    <name type="scientific">Avena sativa</name>
    <name type="common">Oat</name>
    <dbReference type="NCBI Taxonomy" id="4498"/>
    <lineage>
        <taxon>Eukaryota</taxon>
        <taxon>Viridiplantae</taxon>
        <taxon>Streptophyta</taxon>
        <taxon>Embryophyta</taxon>
        <taxon>Tracheophyta</taxon>
        <taxon>Spermatophyta</taxon>
        <taxon>Magnoliopsida</taxon>
        <taxon>Liliopsida</taxon>
        <taxon>Poales</taxon>
        <taxon>Poaceae</taxon>
        <taxon>BOP clade</taxon>
        <taxon>Pooideae</taxon>
        <taxon>Poodae</taxon>
        <taxon>Poeae</taxon>
        <taxon>Poeae Chloroplast Group 1 (Aveneae type)</taxon>
        <taxon>Aveninae</taxon>
        <taxon>Avena</taxon>
    </lineage>
</organism>
<keyword evidence="2" id="KW-1185">Reference proteome</keyword>